<feature type="domain" description="Band 7" evidence="4">
    <location>
        <begin position="25"/>
        <end position="189"/>
    </location>
</feature>
<dbReference type="SUPFAM" id="SSF117892">
    <property type="entry name" value="Band 7/SPFH domain"/>
    <property type="match status" value="1"/>
</dbReference>
<accession>A0A3M7QK30</accession>
<gene>
    <name evidence="5" type="ORF">BpHYR1_023382</name>
</gene>
<dbReference type="GO" id="GO:0005743">
    <property type="term" value="C:mitochondrial inner membrane"/>
    <property type="evidence" value="ECO:0007669"/>
    <property type="project" value="UniProtKB-SubCell"/>
</dbReference>
<dbReference type="PANTHER" id="PTHR23222:SF0">
    <property type="entry name" value="PROHIBITIN 1"/>
    <property type="match status" value="1"/>
</dbReference>
<keyword evidence="2" id="KW-0812">Transmembrane</keyword>
<reference evidence="5 6" key="1">
    <citation type="journal article" date="2018" name="Sci. Rep.">
        <title>Genomic signatures of local adaptation to the degree of environmental predictability in rotifers.</title>
        <authorList>
            <person name="Franch-Gras L."/>
            <person name="Hahn C."/>
            <person name="Garcia-Roger E.M."/>
            <person name="Carmona M.J."/>
            <person name="Serra M."/>
            <person name="Gomez A."/>
        </authorList>
    </citation>
    <scope>NUCLEOTIDE SEQUENCE [LARGE SCALE GENOMIC DNA]</scope>
    <source>
        <strain evidence="5">HYR1</strain>
    </source>
</reference>
<dbReference type="Proteomes" id="UP000276133">
    <property type="component" value="Unassembled WGS sequence"/>
</dbReference>
<comment type="similarity">
    <text evidence="1 2">Belongs to the prohibitin family.</text>
</comment>
<dbReference type="Gene3D" id="3.30.479.30">
    <property type="entry name" value="Band 7 domain"/>
    <property type="match status" value="1"/>
</dbReference>
<dbReference type="OrthoDB" id="190994at2759"/>
<keyword evidence="2" id="KW-1133">Transmembrane helix</keyword>
<evidence type="ECO:0000259" key="4">
    <source>
        <dbReference type="SMART" id="SM00244"/>
    </source>
</evidence>
<keyword evidence="6" id="KW-1185">Reference proteome</keyword>
<evidence type="ECO:0000313" key="6">
    <source>
        <dbReference type="Proteomes" id="UP000276133"/>
    </source>
</evidence>
<keyword evidence="3" id="KW-0175">Coiled coil</keyword>
<dbReference type="EMBL" id="REGN01005987">
    <property type="protein sequence ID" value="RNA11318.1"/>
    <property type="molecule type" value="Genomic_DNA"/>
</dbReference>
<evidence type="ECO:0000256" key="3">
    <source>
        <dbReference type="SAM" id="Coils"/>
    </source>
</evidence>
<feature type="transmembrane region" description="Helical" evidence="2">
    <location>
        <begin position="6"/>
        <end position="24"/>
    </location>
</feature>
<sequence length="303" mass="34494">MKPIIISIIVGCGIIAFVGLIILISSARRLNSYELGIKYDNILKRLGDDVKNEGLHFGPPGFTFIIFPNVYNTMEFKEITCLNKDGVIIEIDVSYQFKANSKYMKFLVEQFKDFDGYKKVLLASGKSAVHDSCANFSTTEFQTDRGRFQELLRETMRNYCEYLRCELNDLQVNSVQRPSEFETAVKDKEAAKENIKVAENERPRLLLQAETKLEQAKKQAEIIQNNAETQAKIIINKAKTEAEALRYQYEKDLVVYKNIKSTQGLDNEGLISYMTIRAIAESKNEINMALKSPAKTSYSSITD</sequence>
<dbReference type="PANTHER" id="PTHR23222">
    <property type="entry name" value="PROHIBITIN"/>
    <property type="match status" value="1"/>
</dbReference>
<dbReference type="InterPro" id="IPR001107">
    <property type="entry name" value="Band_7"/>
</dbReference>
<dbReference type="InterPro" id="IPR000163">
    <property type="entry name" value="Prohibitin"/>
</dbReference>
<dbReference type="Pfam" id="PF01145">
    <property type="entry name" value="Band_7"/>
    <property type="match status" value="1"/>
</dbReference>
<comment type="subcellular location">
    <subcellularLocation>
        <location evidence="2">Mitochondrion inner membrane</location>
    </subcellularLocation>
</comment>
<organism evidence="5 6">
    <name type="scientific">Brachionus plicatilis</name>
    <name type="common">Marine rotifer</name>
    <name type="synonym">Brachionus muelleri</name>
    <dbReference type="NCBI Taxonomy" id="10195"/>
    <lineage>
        <taxon>Eukaryota</taxon>
        <taxon>Metazoa</taxon>
        <taxon>Spiralia</taxon>
        <taxon>Gnathifera</taxon>
        <taxon>Rotifera</taxon>
        <taxon>Eurotatoria</taxon>
        <taxon>Monogononta</taxon>
        <taxon>Pseudotrocha</taxon>
        <taxon>Ploima</taxon>
        <taxon>Brachionidae</taxon>
        <taxon>Brachionus</taxon>
    </lineage>
</organism>
<feature type="coiled-coil region" evidence="3">
    <location>
        <begin position="181"/>
        <end position="233"/>
    </location>
</feature>
<dbReference type="SMART" id="SM00244">
    <property type="entry name" value="PHB"/>
    <property type="match status" value="1"/>
</dbReference>
<proteinExistence type="inferred from homology"/>
<keyword evidence="2" id="KW-0999">Mitochondrion inner membrane</keyword>
<protein>
    <recommendedName>
        <fullName evidence="2">Prohibitin</fullName>
    </recommendedName>
</protein>
<name>A0A3M7QK30_BRAPC</name>
<keyword evidence="2" id="KW-0472">Membrane</keyword>
<dbReference type="STRING" id="10195.A0A3M7QK30"/>
<keyword evidence="2" id="KW-0496">Mitochondrion</keyword>
<evidence type="ECO:0000313" key="5">
    <source>
        <dbReference type="EMBL" id="RNA11318.1"/>
    </source>
</evidence>
<comment type="caution">
    <text evidence="5">The sequence shown here is derived from an EMBL/GenBank/DDBJ whole genome shotgun (WGS) entry which is preliminary data.</text>
</comment>
<evidence type="ECO:0000256" key="2">
    <source>
        <dbReference type="RuleBase" id="RU366048"/>
    </source>
</evidence>
<dbReference type="AlphaFoldDB" id="A0A3M7QK30"/>
<dbReference type="InterPro" id="IPR036013">
    <property type="entry name" value="Band_7/SPFH_dom_sf"/>
</dbReference>
<evidence type="ECO:0000256" key="1">
    <source>
        <dbReference type="ARBA" id="ARBA00009658"/>
    </source>
</evidence>